<evidence type="ECO:0000256" key="3">
    <source>
        <dbReference type="ARBA" id="ARBA00022692"/>
    </source>
</evidence>
<comment type="caution">
    <text evidence="9">The sequence shown here is derived from an EMBL/GenBank/DDBJ whole genome shotgun (WGS) entry which is preliminary data.</text>
</comment>
<feature type="transmembrane region" description="Helical" evidence="7">
    <location>
        <begin position="137"/>
        <end position="157"/>
    </location>
</feature>
<dbReference type="EMBL" id="JAWCUI010000001">
    <property type="protein sequence ID" value="KAL1903478.1"/>
    <property type="molecule type" value="Genomic_DNA"/>
</dbReference>
<reference evidence="9 10" key="1">
    <citation type="journal article" date="2024" name="IMA Fungus">
        <title>IMA Genome - F19 : A genome assembly and annotation guide to empower mycologists, including annotated draft genome sequences of Ceratocystis pirilliformis, Diaporthe australafricana, Fusarium ophioides, Paecilomyces lecythidis, and Sporothrix stenoceras.</title>
        <authorList>
            <person name="Aylward J."/>
            <person name="Wilson A.M."/>
            <person name="Visagie C.M."/>
            <person name="Spraker J."/>
            <person name="Barnes I."/>
            <person name="Buitendag C."/>
            <person name="Ceriani C."/>
            <person name="Del Mar Angel L."/>
            <person name="du Plessis D."/>
            <person name="Fuchs T."/>
            <person name="Gasser K."/>
            <person name="Kramer D."/>
            <person name="Li W."/>
            <person name="Munsamy K."/>
            <person name="Piso A."/>
            <person name="Price J.L."/>
            <person name="Sonnekus B."/>
            <person name="Thomas C."/>
            <person name="van der Nest A."/>
            <person name="van Dijk A."/>
            <person name="van Heerden A."/>
            <person name="van Vuuren N."/>
            <person name="Yilmaz N."/>
            <person name="Duong T.A."/>
            <person name="van der Merwe N.A."/>
            <person name="Wingfield M.J."/>
            <person name="Wingfield B.D."/>
        </authorList>
    </citation>
    <scope>NUCLEOTIDE SEQUENCE [LARGE SCALE GENOMIC DNA]</scope>
    <source>
        <strain evidence="9 10">CMW 5346</strain>
    </source>
</reference>
<keyword evidence="5 7" id="KW-0472">Membrane</keyword>
<dbReference type="PANTHER" id="PTHR22950">
    <property type="entry name" value="AMINO ACID TRANSPORTER"/>
    <property type="match status" value="1"/>
</dbReference>
<feature type="domain" description="Amino acid transporter transmembrane" evidence="8">
    <location>
        <begin position="60"/>
        <end position="452"/>
    </location>
</feature>
<dbReference type="PANTHER" id="PTHR22950:SF697">
    <property type="entry name" value="AMINO ACID TRANSPORTER (EUROFUNG)"/>
    <property type="match status" value="1"/>
</dbReference>
<keyword evidence="3 7" id="KW-0812">Transmembrane</keyword>
<evidence type="ECO:0000256" key="4">
    <source>
        <dbReference type="ARBA" id="ARBA00022989"/>
    </source>
</evidence>
<evidence type="ECO:0000256" key="5">
    <source>
        <dbReference type="ARBA" id="ARBA00023136"/>
    </source>
</evidence>
<feature type="transmembrane region" description="Helical" evidence="7">
    <location>
        <begin position="279"/>
        <end position="301"/>
    </location>
</feature>
<comment type="subcellular location">
    <subcellularLocation>
        <location evidence="1">Membrane</location>
        <topology evidence="1">Multi-pass membrane protein</topology>
    </subcellularLocation>
</comment>
<dbReference type="Pfam" id="PF01490">
    <property type="entry name" value="Aa_trans"/>
    <property type="match status" value="1"/>
</dbReference>
<evidence type="ECO:0000256" key="6">
    <source>
        <dbReference type="SAM" id="MobiDB-lite"/>
    </source>
</evidence>
<feature type="transmembrane region" description="Helical" evidence="7">
    <location>
        <begin position="194"/>
        <end position="216"/>
    </location>
</feature>
<organism evidence="9 10">
    <name type="scientific">Sporothrix stenoceras</name>
    <dbReference type="NCBI Taxonomy" id="5173"/>
    <lineage>
        <taxon>Eukaryota</taxon>
        <taxon>Fungi</taxon>
        <taxon>Dikarya</taxon>
        <taxon>Ascomycota</taxon>
        <taxon>Pezizomycotina</taxon>
        <taxon>Sordariomycetes</taxon>
        <taxon>Sordariomycetidae</taxon>
        <taxon>Ophiostomatales</taxon>
        <taxon>Ophiostomataceae</taxon>
        <taxon>Sporothrix</taxon>
    </lineage>
</organism>
<evidence type="ECO:0000256" key="1">
    <source>
        <dbReference type="ARBA" id="ARBA00004141"/>
    </source>
</evidence>
<feature type="transmembrane region" description="Helical" evidence="7">
    <location>
        <begin position="85"/>
        <end position="107"/>
    </location>
</feature>
<protein>
    <recommendedName>
        <fullName evidence="8">Amino acid transporter transmembrane domain-containing protein</fullName>
    </recommendedName>
</protein>
<proteinExistence type="inferred from homology"/>
<feature type="transmembrane region" description="Helical" evidence="7">
    <location>
        <begin position="163"/>
        <end position="187"/>
    </location>
</feature>
<feature type="transmembrane region" description="Helical" evidence="7">
    <location>
        <begin position="426"/>
        <end position="449"/>
    </location>
</feature>
<evidence type="ECO:0000256" key="2">
    <source>
        <dbReference type="ARBA" id="ARBA00008066"/>
    </source>
</evidence>
<keyword evidence="4 7" id="KW-1133">Transmembrane helix</keyword>
<feature type="transmembrane region" description="Helical" evidence="7">
    <location>
        <begin position="60"/>
        <end position="79"/>
    </location>
</feature>
<gene>
    <name evidence="9" type="ORF">Sste5346_000105</name>
</gene>
<feature type="transmembrane region" description="Helical" evidence="7">
    <location>
        <begin position="321"/>
        <end position="340"/>
    </location>
</feature>
<feature type="transmembrane region" description="Helical" evidence="7">
    <location>
        <begin position="236"/>
        <end position="258"/>
    </location>
</feature>
<evidence type="ECO:0000259" key="8">
    <source>
        <dbReference type="Pfam" id="PF01490"/>
    </source>
</evidence>
<dbReference type="InterPro" id="IPR013057">
    <property type="entry name" value="AA_transpt_TM"/>
</dbReference>
<evidence type="ECO:0000313" key="10">
    <source>
        <dbReference type="Proteomes" id="UP001583186"/>
    </source>
</evidence>
<evidence type="ECO:0000256" key="7">
    <source>
        <dbReference type="SAM" id="Phobius"/>
    </source>
</evidence>
<comment type="similarity">
    <text evidence="2">Belongs to the amino acid/polyamine transporter 2 family.</text>
</comment>
<evidence type="ECO:0000313" key="9">
    <source>
        <dbReference type="EMBL" id="KAL1903478.1"/>
    </source>
</evidence>
<feature type="transmembrane region" description="Helical" evidence="7">
    <location>
        <begin position="361"/>
        <end position="381"/>
    </location>
</feature>
<dbReference type="Proteomes" id="UP001583186">
    <property type="component" value="Unassembled WGS sequence"/>
</dbReference>
<sequence length="471" mass="49691">MNDLKMATESASEKPELGTSPEHSIRQGDIATSVLATDDDDREVFKADGEGGAQFRALGLFRTVIVLVKLCFATGVLSIPSALGVVGYGPGLILLALWSALTIYYSYVAYQFRMRFAGVHNIVDAAMVMGGPIAREATSALFLLTWILCTGSGFIGLSQGLKILANGRGCTIVWTLVAAIATGVLASIRTLGKLAILTWIGFASIFTAVFIVVVGVTTVDRPAAAPPTGPYELNVLAVGHPTFVAGLVATLNLFSGFGSTSTFMPVIAEMKVPRQFPKALFISQGFLVACYMSFGMVIYMYCGQYITSPSLANAGGTLEKIAYGISIPGFMMTSTLWVHVAAKFLLVRILRDSPHLQANSVVHWATWLASTVGLTVLSFILAEAIPFFNYILGLIGSLCCSPTCLVIPAFMGLYLHKGRWFSGGGVTAICTLHGITIVGGSFMAIAGTYTTIQSIVDAYAAGGVAGAFTCG</sequence>
<accession>A0ABR3ZVD4</accession>
<feature type="transmembrane region" description="Helical" evidence="7">
    <location>
        <begin position="387"/>
        <end position="414"/>
    </location>
</feature>
<name>A0ABR3ZVD4_9PEZI</name>
<keyword evidence="10" id="KW-1185">Reference proteome</keyword>
<feature type="region of interest" description="Disordered" evidence="6">
    <location>
        <begin position="1"/>
        <end position="24"/>
    </location>
</feature>